<organism evidence="2 3">
    <name type="scientific">Paraburkholderia ferrariae</name>
    <dbReference type="NCBI Taxonomy" id="386056"/>
    <lineage>
        <taxon>Bacteria</taxon>
        <taxon>Pseudomonadati</taxon>
        <taxon>Pseudomonadota</taxon>
        <taxon>Betaproteobacteria</taxon>
        <taxon>Burkholderiales</taxon>
        <taxon>Burkholderiaceae</taxon>
        <taxon>Paraburkholderia</taxon>
    </lineage>
</organism>
<evidence type="ECO:0000313" key="3">
    <source>
        <dbReference type="Proteomes" id="UP001489897"/>
    </source>
</evidence>
<protein>
    <submittedName>
        <fullName evidence="2">Uncharacterized protein</fullName>
    </submittedName>
</protein>
<gene>
    <name evidence="2" type="ORF">VSR73_38145</name>
</gene>
<keyword evidence="3" id="KW-1185">Reference proteome</keyword>
<sequence>MLSKSGRRIPLGRDFTLACARWVHEQKEQVKESPPATTSGLLDAFVQCSLPQASERSAFCRCAELDTLRDYFTACGNPGFEAINSETCFLNWCKRDNRVRIPDGPIRLLRRVWKFALELDLTKRPCPWNPVDLRNLRVTLEAVDVLSMFAAGSLRQLLLEILGSGDSSGTTIGQSSSMECEVSLAKDLLVAIDRAISSLRASGRAQLVPRTASITTAELFTLLETPEVALARPPGRLLLEHRRLELKEALNSKRRTASKSPATQPMTAEHESADLSGQADQTERQRSDQIEEVAEGDIR</sequence>
<evidence type="ECO:0000256" key="1">
    <source>
        <dbReference type="SAM" id="MobiDB-lite"/>
    </source>
</evidence>
<feature type="compositionally biased region" description="Acidic residues" evidence="1">
    <location>
        <begin position="290"/>
        <end position="299"/>
    </location>
</feature>
<comment type="caution">
    <text evidence="2">The sequence shown here is derived from an EMBL/GenBank/DDBJ whole genome shotgun (WGS) entry which is preliminary data.</text>
</comment>
<accession>A0ABU9S3M1</accession>
<proteinExistence type="predicted"/>
<dbReference type="RefSeq" id="WP_342950319.1">
    <property type="nucleotide sequence ID" value="NZ_JAYMRV010000022.1"/>
</dbReference>
<name>A0ABU9S3M1_9BURK</name>
<reference evidence="2 3" key="1">
    <citation type="submission" date="2024-01" db="EMBL/GenBank/DDBJ databases">
        <title>The diversity of rhizobia nodulating Mimosa spp. in eleven states of Brazil covering several biomes is determined by host plant, location, and edaphic factors.</title>
        <authorList>
            <person name="Rouws L."/>
            <person name="Barauna A."/>
            <person name="Beukes C."/>
            <person name="De Faria S.M."/>
            <person name="Gross E."/>
            <person name="Dos Reis Junior F.B."/>
            <person name="Simon M."/>
            <person name="Maluk M."/>
            <person name="Odee D.W."/>
            <person name="Kenicer G."/>
            <person name="Young J.P.W."/>
            <person name="Reis V.M."/>
            <person name="Zilli J."/>
            <person name="James E.K."/>
        </authorList>
    </citation>
    <scope>NUCLEOTIDE SEQUENCE [LARGE SCALE GENOMIC DNA]</scope>
    <source>
        <strain evidence="2 3">JPY167</strain>
    </source>
</reference>
<dbReference type="Proteomes" id="UP001489897">
    <property type="component" value="Unassembled WGS sequence"/>
</dbReference>
<evidence type="ECO:0000313" key="2">
    <source>
        <dbReference type="EMBL" id="MEM5426757.1"/>
    </source>
</evidence>
<feature type="region of interest" description="Disordered" evidence="1">
    <location>
        <begin position="249"/>
        <end position="299"/>
    </location>
</feature>
<dbReference type="EMBL" id="JAYMRV010000022">
    <property type="protein sequence ID" value="MEM5426757.1"/>
    <property type="molecule type" value="Genomic_DNA"/>
</dbReference>